<accession>A0ABP7T3H8</accession>
<dbReference type="Proteomes" id="UP001500235">
    <property type="component" value="Unassembled WGS sequence"/>
</dbReference>
<comment type="caution">
    <text evidence="2">The sequence shown here is derived from an EMBL/GenBank/DDBJ whole genome shotgun (WGS) entry which is preliminary data.</text>
</comment>
<keyword evidence="1" id="KW-0812">Transmembrane</keyword>
<feature type="transmembrane region" description="Helical" evidence="1">
    <location>
        <begin position="60"/>
        <end position="80"/>
    </location>
</feature>
<gene>
    <name evidence="2" type="ORF">GCM10022280_21240</name>
</gene>
<proteinExistence type="predicted"/>
<keyword evidence="3" id="KW-1185">Reference proteome</keyword>
<evidence type="ECO:0008006" key="4">
    <source>
        <dbReference type="Google" id="ProtNLM"/>
    </source>
</evidence>
<evidence type="ECO:0000313" key="2">
    <source>
        <dbReference type="EMBL" id="GAA4020560.1"/>
    </source>
</evidence>
<feature type="transmembrane region" description="Helical" evidence="1">
    <location>
        <begin position="101"/>
        <end position="121"/>
    </location>
</feature>
<protein>
    <recommendedName>
        <fullName evidence="4">Mercuric transport protein MerT</fullName>
    </recommendedName>
</protein>
<keyword evidence="1" id="KW-1133">Transmembrane helix</keyword>
<reference evidence="3" key="1">
    <citation type="journal article" date="2019" name="Int. J. Syst. Evol. Microbiol.">
        <title>The Global Catalogue of Microorganisms (GCM) 10K type strain sequencing project: providing services to taxonomists for standard genome sequencing and annotation.</title>
        <authorList>
            <consortium name="The Broad Institute Genomics Platform"/>
            <consortium name="The Broad Institute Genome Sequencing Center for Infectious Disease"/>
            <person name="Wu L."/>
            <person name="Ma J."/>
        </authorList>
    </citation>
    <scope>NUCLEOTIDE SEQUENCE [LARGE SCALE GENOMIC DNA]</scope>
    <source>
        <strain evidence="3">JCM 17563</strain>
    </source>
</reference>
<evidence type="ECO:0000256" key="1">
    <source>
        <dbReference type="SAM" id="Phobius"/>
    </source>
</evidence>
<organism evidence="2 3">
    <name type="scientific">Sphingomonas swuensis</name>
    <dbReference type="NCBI Taxonomy" id="977800"/>
    <lineage>
        <taxon>Bacteria</taxon>
        <taxon>Pseudomonadati</taxon>
        <taxon>Pseudomonadota</taxon>
        <taxon>Alphaproteobacteria</taxon>
        <taxon>Sphingomonadales</taxon>
        <taxon>Sphingomonadaceae</taxon>
        <taxon>Sphingomonas</taxon>
    </lineage>
</organism>
<evidence type="ECO:0000313" key="3">
    <source>
        <dbReference type="Proteomes" id="UP001500235"/>
    </source>
</evidence>
<sequence>MRPGVDDGSAIRTNADRGVAALGTMASLAALFSAAACCILPLGLAAIGVGSAGLSSFVPFHWPLTIAAIVAVAAGWIVHLRKRQACARDATCMTPPPAKSTFILLSVATVFVTISACWGFIEAPLMRMLGGA</sequence>
<feature type="transmembrane region" description="Helical" evidence="1">
    <location>
        <begin position="21"/>
        <end position="48"/>
    </location>
</feature>
<name>A0ABP7T3H8_9SPHN</name>
<keyword evidence="1" id="KW-0472">Membrane</keyword>
<dbReference type="EMBL" id="BAABBQ010000001">
    <property type="protein sequence ID" value="GAA4020560.1"/>
    <property type="molecule type" value="Genomic_DNA"/>
</dbReference>